<dbReference type="Pfam" id="PF00528">
    <property type="entry name" value="BPD_transp_1"/>
    <property type="match status" value="1"/>
</dbReference>
<dbReference type="InterPro" id="IPR051124">
    <property type="entry name" value="Phosphate_Transport_Permease"/>
</dbReference>
<dbReference type="Gene3D" id="1.10.3720.10">
    <property type="entry name" value="MetI-like"/>
    <property type="match status" value="1"/>
</dbReference>
<proteinExistence type="inferred from homology"/>
<feature type="domain" description="ABC transmembrane type-1" evidence="10">
    <location>
        <begin position="86"/>
        <end position="296"/>
    </location>
</feature>
<keyword evidence="6 8" id="KW-1133">Transmembrane helix</keyword>
<sequence>MDPIREKILKPSKETRQDFVGKTLSYASIFLIVGVVLAIFLFVASKGIATFTQNKASLVEFLTGSEWNPGANGPNGRPLVGALPMILGSFGVTLLAALFATPFAIGTALYMTELSSKRSQKFMQSVIELLVGIPSVVYGFIGLTVVVPFVRDHFGGSGYGILSGSFVLFVMVLPTITSMTVDSLRAVPKYYKSASLALGATEWQTIYRVLLRAALPGIMTAIVFGMARAFGEALAVQMVIGNATLLPESLLAPASTLTSVLTMGIGNTVMGTVSNNALWSLALVLLLMSLFFNIAVRFISRKGKM</sequence>
<dbReference type="GO" id="GO:0005886">
    <property type="term" value="C:plasma membrane"/>
    <property type="evidence" value="ECO:0007669"/>
    <property type="project" value="UniProtKB-SubCell"/>
</dbReference>
<name>A0A0R2B4X9_9LACO</name>
<dbReference type="AlphaFoldDB" id="A0A0R2B4X9"/>
<accession>A0A0R2B4X9</accession>
<dbReference type="PATRIC" id="fig|1423772.3.peg.536"/>
<dbReference type="EMBL" id="AYYN01000106">
    <property type="protein sequence ID" value="KRM74240.1"/>
    <property type="molecule type" value="Genomic_DNA"/>
</dbReference>
<dbReference type="InterPro" id="IPR000515">
    <property type="entry name" value="MetI-like"/>
</dbReference>
<protein>
    <recommendedName>
        <fullName evidence="9">Phosphate transport system permease protein</fullName>
    </recommendedName>
</protein>
<dbReference type="InterPro" id="IPR011864">
    <property type="entry name" value="Phosphate_PstC"/>
</dbReference>
<dbReference type="GO" id="GO:0006817">
    <property type="term" value="P:phosphate ion transport"/>
    <property type="evidence" value="ECO:0007669"/>
    <property type="project" value="UniProtKB-KW"/>
</dbReference>
<keyword evidence="4 9" id="KW-1003">Cell membrane</keyword>
<feature type="transmembrane region" description="Helical" evidence="8">
    <location>
        <begin position="126"/>
        <end position="150"/>
    </location>
</feature>
<gene>
    <name evidence="11" type="ORF">FC48_GL000492</name>
</gene>
<evidence type="ECO:0000256" key="9">
    <source>
        <dbReference type="RuleBase" id="RU363054"/>
    </source>
</evidence>
<comment type="function">
    <text evidence="9">Part of the binding-protein-dependent transport system for phosphate; probably responsible for the translocation of the substrate across the membrane.</text>
</comment>
<evidence type="ECO:0000256" key="8">
    <source>
        <dbReference type="RuleBase" id="RU363032"/>
    </source>
</evidence>
<evidence type="ECO:0000256" key="6">
    <source>
        <dbReference type="ARBA" id="ARBA00022989"/>
    </source>
</evidence>
<evidence type="ECO:0000259" key="10">
    <source>
        <dbReference type="PROSITE" id="PS50928"/>
    </source>
</evidence>
<keyword evidence="5 8" id="KW-0812">Transmembrane</keyword>
<dbReference type="SUPFAM" id="SSF161098">
    <property type="entry name" value="MetI-like"/>
    <property type="match status" value="1"/>
</dbReference>
<feature type="transmembrane region" description="Helical" evidence="8">
    <location>
        <begin position="277"/>
        <end position="299"/>
    </location>
</feature>
<dbReference type="RefSeq" id="WP_004051650.1">
    <property type="nucleotide sequence ID" value="NZ_AYYN01000106.1"/>
</dbReference>
<feature type="transmembrane region" description="Helical" evidence="8">
    <location>
        <begin position="156"/>
        <end position="176"/>
    </location>
</feature>
<evidence type="ECO:0000256" key="5">
    <source>
        <dbReference type="ARBA" id="ARBA00022692"/>
    </source>
</evidence>
<dbReference type="NCBIfam" id="TIGR02138">
    <property type="entry name" value="phosphate_pstC"/>
    <property type="match status" value="1"/>
</dbReference>
<dbReference type="GeneID" id="48466717"/>
<evidence type="ECO:0000256" key="3">
    <source>
        <dbReference type="ARBA" id="ARBA00022448"/>
    </source>
</evidence>
<evidence type="ECO:0000256" key="2">
    <source>
        <dbReference type="ARBA" id="ARBA00007069"/>
    </source>
</evidence>
<evidence type="ECO:0000256" key="7">
    <source>
        <dbReference type="ARBA" id="ARBA00023136"/>
    </source>
</evidence>
<dbReference type="PANTHER" id="PTHR30425">
    <property type="entry name" value="PHOSPHATE TRANSPORT SYSTEM PERMEASE PROTEIN PST"/>
    <property type="match status" value="1"/>
</dbReference>
<keyword evidence="9" id="KW-0592">Phosphate transport</keyword>
<feature type="transmembrane region" description="Helical" evidence="8">
    <location>
        <begin position="82"/>
        <end position="105"/>
    </location>
</feature>
<dbReference type="CDD" id="cd06261">
    <property type="entry name" value="TM_PBP2"/>
    <property type="match status" value="1"/>
</dbReference>
<dbReference type="PANTHER" id="PTHR30425:SF2">
    <property type="entry name" value="ABC TRANSPORTER PERMEASE PROTEIN YQGH-RELATED"/>
    <property type="match status" value="1"/>
</dbReference>
<comment type="similarity">
    <text evidence="2 9">Belongs to the binding-protein-dependent transport system permease family. CysTW subfamily.</text>
</comment>
<feature type="transmembrane region" description="Helical" evidence="8">
    <location>
        <begin position="209"/>
        <end position="230"/>
    </location>
</feature>
<dbReference type="GO" id="GO:0005315">
    <property type="term" value="F:phosphate transmembrane transporter activity"/>
    <property type="evidence" value="ECO:0007669"/>
    <property type="project" value="InterPro"/>
</dbReference>
<comment type="caution">
    <text evidence="11">The sequence shown here is derived from an EMBL/GenBank/DDBJ whole genome shotgun (WGS) entry which is preliminary data.</text>
</comment>
<reference evidence="11 12" key="1">
    <citation type="journal article" date="2015" name="Genome Announc.">
        <title>Expanding the biotechnology potential of lactobacilli through comparative genomics of 213 strains and associated genera.</title>
        <authorList>
            <person name="Sun Z."/>
            <person name="Harris H.M."/>
            <person name="McCann A."/>
            <person name="Guo C."/>
            <person name="Argimon S."/>
            <person name="Zhang W."/>
            <person name="Yang X."/>
            <person name="Jeffery I.B."/>
            <person name="Cooney J.C."/>
            <person name="Kagawa T.F."/>
            <person name="Liu W."/>
            <person name="Song Y."/>
            <person name="Salvetti E."/>
            <person name="Wrobel A."/>
            <person name="Rasinkangas P."/>
            <person name="Parkhill J."/>
            <person name="Rea M.C."/>
            <person name="O'Sullivan O."/>
            <person name="Ritari J."/>
            <person name="Douillard F.P."/>
            <person name="Paul Ross R."/>
            <person name="Yang R."/>
            <person name="Briner A.E."/>
            <person name="Felis G.E."/>
            <person name="de Vos W.M."/>
            <person name="Barrangou R."/>
            <person name="Klaenhammer T.R."/>
            <person name="Caufield P.W."/>
            <person name="Cui Y."/>
            <person name="Zhang H."/>
            <person name="O'Toole P.W."/>
        </authorList>
    </citation>
    <scope>NUCLEOTIDE SEQUENCE [LARGE SCALE GENOMIC DNA]</scope>
    <source>
        <strain evidence="11 12">DSM 20452</strain>
    </source>
</reference>
<keyword evidence="3 8" id="KW-0813">Transport</keyword>
<evidence type="ECO:0000256" key="1">
    <source>
        <dbReference type="ARBA" id="ARBA00004651"/>
    </source>
</evidence>
<feature type="transmembrane region" description="Helical" evidence="8">
    <location>
        <begin position="23"/>
        <end position="44"/>
    </location>
</feature>
<keyword evidence="7 8" id="KW-0472">Membrane</keyword>
<organism evidence="11 12">
    <name type="scientific">Ligilactobacillus murinus DSM 20452 = NBRC 14221</name>
    <dbReference type="NCBI Taxonomy" id="1423772"/>
    <lineage>
        <taxon>Bacteria</taxon>
        <taxon>Bacillati</taxon>
        <taxon>Bacillota</taxon>
        <taxon>Bacilli</taxon>
        <taxon>Lactobacillales</taxon>
        <taxon>Lactobacillaceae</taxon>
        <taxon>Ligilactobacillus</taxon>
    </lineage>
</organism>
<dbReference type="InterPro" id="IPR035906">
    <property type="entry name" value="MetI-like_sf"/>
</dbReference>
<comment type="subcellular location">
    <subcellularLocation>
        <location evidence="1 8">Cell membrane</location>
        <topology evidence="1 8">Multi-pass membrane protein</topology>
    </subcellularLocation>
</comment>
<evidence type="ECO:0000256" key="4">
    <source>
        <dbReference type="ARBA" id="ARBA00022475"/>
    </source>
</evidence>
<dbReference type="PROSITE" id="PS50928">
    <property type="entry name" value="ABC_TM1"/>
    <property type="match status" value="1"/>
</dbReference>
<evidence type="ECO:0000313" key="11">
    <source>
        <dbReference type="EMBL" id="KRM74240.1"/>
    </source>
</evidence>
<dbReference type="Proteomes" id="UP000051612">
    <property type="component" value="Unassembled WGS sequence"/>
</dbReference>
<evidence type="ECO:0000313" key="12">
    <source>
        <dbReference type="Proteomes" id="UP000051612"/>
    </source>
</evidence>